<proteinExistence type="predicted"/>
<sequence length="347" mass="38250">MKVLVTGHLGYIGSVLTPMLLERGHNVTGLDSDIFRSCTFVGTLANTATIEKDIRDIEADDIGGFDAIIHLAGLSNDPLGDYRPHLTEEINCNASVRLAQLAKAASVKRFLYASSCSNYGAAGDSFLAEDASFNPVTPYGVSKANVERAVSPMADQTFSPTFLRASTAYGLSPRIRFDLVVNNLTAWAYTTGLVYLKSDGSPWRPIVHVEDIALAYIAVLEADRDLVHNEAFNVGLTTENYQIREIAALVQAIVPGSRVEFAPDAGPDKRCYRVDCSYIGRRLHGFKPQWTARRGIEQLYDTFRAASLTLEDFEGERFKRIAHVQKLIRDGELDGDLRRMPQLAMAV</sequence>
<evidence type="ECO:0000313" key="2">
    <source>
        <dbReference type="EMBL" id="SDA38173.1"/>
    </source>
</evidence>
<dbReference type="RefSeq" id="WP_091574500.1">
    <property type="nucleotide sequence ID" value="NZ_FMXM01000002.1"/>
</dbReference>
<protein>
    <submittedName>
        <fullName evidence="2">Nucleoside-diphosphate-sugar epimerase</fullName>
    </submittedName>
</protein>
<dbReference type="EMBL" id="FMXM01000002">
    <property type="protein sequence ID" value="SDA38173.1"/>
    <property type="molecule type" value="Genomic_DNA"/>
</dbReference>
<reference evidence="2 3" key="1">
    <citation type="submission" date="2016-10" db="EMBL/GenBank/DDBJ databases">
        <authorList>
            <person name="de Groot N.N."/>
        </authorList>
    </citation>
    <scope>NUCLEOTIDE SEQUENCE [LARGE SCALE GENOMIC DNA]</scope>
    <source>
        <strain evidence="2 3">CGMCC 1.12097</strain>
    </source>
</reference>
<gene>
    <name evidence="2" type="ORF">SAMN02927914_00010</name>
</gene>
<name>A0A1G5UX25_9HYPH</name>
<dbReference type="Gene3D" id="3.40.50.720">
    <property type="entry name" value="NAD(P)-binding Rossmann-like Domain"/>
    <property type="match status" value="1"/>
</dbReference>
<dbReference type="PANTHER" id="PTHR43245:SF23">
    <property type="entry name" value="NAD(P)-BINDING DOMAIN-CONTAINING PROTEIN"/>
    <property type="match status" value="1"/>
</dbReference>
<accession>A0A1G5UX25</accession>
<dbReference type="CDD" id="cd08946">
    <property type="entry name" value="SDR_e"/>
    <property type="match status" value="1"/>
</dbReference>
<dbReference type="STRING" id="1165689.SAMN02927914_00010"/>
<dbReference type="OrthoDB" id="9795501at2"/>
<feature type="domain" description="NAD-dependent epimerase/dehydratase" evidence="1">
    <location>
        <begin position="3"/>
        <end position="235"/>
    </location>
</feature>
<dbReference type="Proteomes" id="UP000198588">
    <property type="component" value="Unassembled WGS sequence"/>
</dbReference>
<dbReference type="PANTHER" id="PTHR43245">
    <property type="entry name" value="BIFUNCTIONAL POLYMYXIN RESISTANCE PROTEIN ARNA"/>
    <property type="match status" value="1"/>
</dbReference>
<dbReference type="AlphaFoldDB" id="A0A1G5UX25"/>
<dbReference type="SUPFAM" id="SSF51735">
    <property type="entry name" value="NAD(P)-binding Rossmann-fold domains"/>
    <property type="match status" value="1"/>
</dbReference>
<dbReference type="Pfam" id="PF01370">
    <property type="entry name" value="Epimerase"/>
    <property type="match status" value="1"/>
</dbReference>
<dbReference type="InterPro" id="IPR001509">
    <property type="entry name" value="Epimerase_deHydtase"/>
</dbReference>
<organism evidence="2 3">
    <name type="scientific">Mesorhizobium qingshengii</name>
    <dbReference type="NCBI Taxonomy" id="1165689"/>
    <lineage>
        <taxon>Bacteria</taxon>
        <taxon>Pseudomonadati</taxon>
        <taxon>Pseudomonadota</taxon>
        <taxon>Alphaproteobacteria</taxon>
        <taxon>Hyphomicrobiales</taxon>
        <taxon>Phyllobacteriaceae</taxon>
        <taxon>Mesorhizobium</taxon>
    </lineage>
</organism>
<evidence type="ECO:0000259" key="1">
    <source>
        <dbReference type="Pfam" id="PF01370"/>
    </source>
</evidence>
<dbReference type="InterPro" id="IPR036291">
    <property type="entry name" value="NAD(P)-bd_dom_sf"/>
</dbReference>
<dbReference type="InterPro" id="IPR050177">
    <property type="entry name" value="Lipid_A_modif_metabolic_enz"/>
</dbReference>
<evidence type="ECO:0000313" key="3">
    <source>
        <dbReference type="Proteomes" id="UP000198588"/>
    </source>
</evidence>